<reference evidence="3" key="1">
    <citation type="submission" date="2023-08" db="EMBL/GenBank/DDBJ databases">
        <title>Draft sequence of the Babesia gibsoni genome.</title>
        <authorList>
            <person name="Yamagishi J.Y."/>
            <person name="Xuan X.X."/>
        </authorList>
    </citation>
    <scope>NUCLEOTIDE SEQUENCE</scope>
    <source>
        <strain evidence="3">Azabu</strain>
    </source>
</reference>
<evidence type="ECO:0000259" key="2">
    <source>
        <dbReference type="PROSITE" id="PS50174"/>
    </source>
</evidence>
<dbReference type="PANTHER" id="PTHR23149:SF9">
    <property type="entry name" value="G PATCH DOMAIN-CONTAINING PROTEIN 4"/>
    <property type="match status" value="1"/>
</dbReference>
<dbReference type="EMBL" id="JAVEPI010000002">
    <property type="protein sequence ID" value="KAK1443438.1"/>
    <property type="molecule type" value="Genomic_DNA"/>
</dbReference>
<evidence type="ECO:0000313" key="4">
    <source>
        <dbReference type="Proteomes" id="UP001230268"/>
    </source>
</evidence>
<feature type="compositionally biased region" description="Basic residues" evidence="1">
    <location>
        <begin position="123"/>
        <end position="134"/>
    </location>
</feature>
<dbReference type="Pfam" id="PF01585">
    <property type="entry name" value="G-patch"/>
    <property type="match status" value="1"/>
</dbReference>
<dbReference type="InterPro" id="IPR050656">
    <property type="entry name" value="PINX1"/>
</dbReference>
<dbReference type="GO" id="GO:0003676">
    <property type="term" value="F:nucleic acid binding"/>
    <property type="evidence" value="ECO:0007669"/>
    <property type="project" value="InterPro"/>
</dbReference>
<dbReference type="InterPro" id="IPR000467">
    <property type="entry name" value="G_patch_dom"/>
</dbReference>
<dbReference type="PROSITE" id="PS50174">
    <property type="entry name" value="G_PATCH"/>
    <property type="match status" value="1"/>
</dbReference>
<evidence type="ECO:0000313" key="3">
    <source>
        <dbReference type="EMBL" id="KAK1443438.1"/>
    </source>
</evidence>
<protein>
    <recommendedName>
        <fullName evidence="2">G-patch domain-containing protein</fullName>
    </recommendedName>
</protein>
<feature type="compositionally biased region" description="Basic and acidic residues" evidence="1">
    <location>
        <begin position="94"/>
        <end position="111"/>
    </location>
</feature>
<accession>A0AAD8LPR3</accession>
<sequence length="225" mass="24319">MSKAFKERLKAAEQMGSKVLSKFGASIMAKYGWKEGEGLGKNQDGIVDPVKLNNVEGNRGLGKKEFDPWHNWWDDLYNKTASKSACIKAVGNTESKESPSADSSDSLHEDSGESSEENNRIVTTKRKHVTKGSKKSCDGRAQVDGSRNKSDETSGSTDSQDEDDSESSTEDFHVISQPASNKKGGKLTLGAKAAAAEKGSCSEPGEKGRGDCGEIDPRKKRRKSK</sequence>
<dbReference type="SMART" id="SM00443">
    <property type="entry name" value="G_patch"/>
    <property type="match status" value="1"/>
</dbReference>
<name>A0AAD8LPR3_BABGI</name>
<evidence type="ECO:0000256" key="1">
    <source>
        <dbReference type="SAM" id="MobiDB-lite"/>
    </source>
</evidence>
<feature type="domain" description="G-patch" evidence="2">
    <location>
        <begin position="20"/>
        <end position="66"/>
    </location>
</feature>
<organism evidence="3 4">
    <name type="scientific">Babesia gibsoni</name>
    <dbReference type="NCBI Taxonomy" id="33632"/>
    <lineage>
        <taxon>Eukaryota</taxon>
        <taxon>Sar</taxon>
        <taxon>Alveolata</taxon>
        <taxon>Apicomplexa</taxon>
        <taxon>Aconoidasida</taxon>
        <taxon>Piroplasmida</taxon>
        <taxon>Babesiidae</taxon>
        <taxon>Babesia</taxon>
    </lineage>
</organism>
<dbReference type="GO" id="GO:0005730">
    <property type="term" value="C:nucleolus"/>
    <property type="evidence" value="ECO:0007669"/>
    <property type="project" value="TreeGrafter"/>
</dbReference>
<gene>
    <name evidence="3" type="ORF">BgAZ_203140</name>
</gene>
<feature type="region of interest" description="Disordered" evidence="1">
    <location>
        <begin position="90"/>
        <end position="225"/>
    </location>
</feature>
<feature type="compositionally biased region" description="Basic and acidic residues" evidence="1">
    <location>
        <begin position="204"/>
        <end position="217"/>
    </location>
</feature>
<keyword evidence="4" id="KW-1185">Reference proteome</keyword>
<proteinExistence type="predicted"/>
<dbReference type="PANTHER" id="PTHR23149">
    <property type="entry name" value="G PATCH DOMAIN CONTAINING PROTEIN"/>
    <property type="match status" value="1"/>
</dbReference>
<feature type="compositionally biased region" description="Acidic residues" evidence="1">
    <location>
        <begin position="159"/>
        <end position="169"/>
    </location>
</feature>
<dbReference type="AlphaFoldDB" id="A0AAD8LPR3"/>
<comment type="caution">
    <text evidence="3">The sequence shown here is derived from an EMBL/GenBank/DDBJ whole genome shotgun (WGS) entry which is preliminary data.</text>
</comment>
<feature type="compositionally biased region" description="Low complexity" evidence="1">
    <location>
        <begin position="186"/>
        <end position="199"/>
    </location>
</feature>
<dbReference type="Proteomes" id="UP001230268">
    <property type="component" value="Unassembled WGS sequence"/>
</dbReference>